<keyword evidence="5" id="KW-0699">rRNA-binding</keyword>
<evidence type="ECO:0000256" key="5">
    <source>
        <dbReference type="HAMAP-Rule" id="MF_01315"/>
    </source>
</evidence>
<dbReference type="PIRSF" id="PIRSF002134">
    <property type="entry name" value="Ribosomal_S13"/>
    <property type="match status" value="1"/>
</dbReference>
<organism evidence="7 8">
    <name type="scientific">Candidatus Nitrosocosmicus franklandianus</name>
    <dbReference type="NCBI Taxonomy" id="1798806"/>
    <lineage>
        <taxon>Archaea</taxon>
        <taxon>Nitrososphaerota</taxon>
        <taxon>Nitrososphaeria</taxon>
        <taxon>Nitrososphaerales</taxon>
        <taxon>Nitrososphaeraceae</taxon>
        <taxon>Candidatus Nitrosocosmicus</taxon>
    </lineage>
</organism>
<dbReference type="InterPro" id="IPR018269">
    <property type="entry name" value="Ribosomal_uS13_CS"/>
</dbReference>
<dbReference type="GO" id="GO:0015935">
    <property type="term" value="C:small ribosomal subunit"/>
    <property type="evidence" value="ECO:0007669"/>
    <property type="project" value="TreeGrafter"/>
</dbReference>
<evidence type="ECO:0000313" key="8">
    <source>
        <dbReference type="Proteomes" id="UP000294299"/>
    </source>
</evidence>
<dbReference type="OrthoDB" id="372127at2157"/>
<dbReference type="PANTHER" id="PTHR10871:SF3">
    <property type="entry name" value="SMALL RIBOSOMAL SUBUNIT PROTEIN US13"/>
    <property type="match status" value="1"/>
</dbReference>
<dbReference type="NCBIfam" id="NF003140">
    <property type="entry name" value="PRK04053.1"/>
    <property type="match status" value="1"/>
</dbReference>
<dbReference type="Proteomes" id="UP000294299">
    <property type="component" value="Chromosome NFRAN"/>
</dbReference>
<keyword evidence="5" id="KW-0694">RNA-binding</keyword>
<dbReference type="GO" id="GO:0005829">
    <property type="term" value="C:cytosol"/>
    <property type="evidence" value="ECO:0007669"/>
    <property type="project" value="TreeGrafter"/>
</dbReference>
<evidence type="ECO:0000313" key="7">
    <source>
        <dbReference type="EMBL" id="VFJ12985.1"/>
    </source>
</evidence>
<name>A0A484IAD9_9ARCH</name>
<dbReference type="HAMAP" id="MF_01315">
    <property type="entry name" value="Ribosomal_uS13"/>
    <property type="match status" value="1"/>
</dbReference>
<gene>
    <name evidence="7" type="primary">rpsM</name>
    <name evidence="5" type="synonym">rps13</name>
    <name evidence="7" type="ORF">NFRAN_0663</name>
</gene>
<evidence type="ECO:0000256" key="3">
    <source>
        <dbReference type="ARBA" id="ARBA00023274"/>
    </source>
</evidence>
<dbReference type="EMBL" id="LR216287">
    <property type="protein sequence ID" value="VFJ12985.1"/>
    <property type="molecule type" value="Genomic_DNA"/>
</dbReference>
<dbReference type="GO" id="GO:0006412">
    <property type="term" value="P:translation"/>
    <property type="evidence" value="ECO:0007669"/>
    <property type="project" value="UniProtKB-UniRule"/>
</dbReference>
<dbReference type="InterPro" id="IPR027437">
    <property type="entry name" value="Rbsml_uS13_C"/>
</dbReference>
<dbReference type="FunFam" id="1.10.8.50:FF:000001">
    <property type="entry name" value="30S ribosomal protein S13"/>
    <property type="match status" value="1"/>
</dbReference>
<dbReference type="GO" id="GO:0019843">
    <property type="term" value="F:rRNA binding"/>
    <property type="evidence" value="ECO:0007669"/>
    <property type="project" value="UniProtKB-UniRule"/>
</dbReference>
<dbReference type="AlphaFoldDB" id="A0A484IAD9"/>
<dbReference type="FunFam" id="4.10.910.10:FF:000002">
    <property type="entry name" value="40S ribosomal protein S18"/>
    <property type="match status" value="1"/>
</dbReference>
<dbReference type="KEGG" id="nfn:NFRAN_0663"/>
<comment type="function">
    <text evidence="5">Located at the top of the head of the 30S subunit, it contacts several helices of the 16S rRNA. In the 70S ribosome it contacts the 23S rRNA (bridge B1a) and protein L5 of the 50S subunit (bridge B1b), connecting the 2 subunits; these bridges are implicated in subunit movement.</text>
</comment>
<keyword evidence="3 5" id="KW-0687">Ribonucleoprotein</keyword>
<dbReference type="Gene3D" id="1.10.8.50">
    <property type="match status" value="1"/>
</dbReference>
<dbReference type="InterPro" id="IPR010979">
    <property type="entry name" value="Ribosomal_uS13-like_H2TH"/>
</dbReference>
<dbReference type="Gene3D" id="4.10.910.10">
    <property type="entry name" value="30s ribosomal protein s13, domain 2"/>
    <property type="match status" value="1"/>
</dbReference>
<dbReference type="PANTHER" id="PTHR10871">
    <property type="entry name" value="30S RIBOSOMAL PROTEIN S13/40S RIBOSOMAL PROTEIN S18"/>
    <property type="match status" value="1"/>
</dbReference>
<dbReference type="Pfam" id="PF00416">
    <property type="entry name" value="Ribosomal_S13"/>
    <property type="match status" value="1"/>
</dbReference>
<accession>A0A484IAD9</accession>
<protein>
    <recommendedName>
        <fullName evidence="5">Small ribosomal subunit protein uS13</fullName>
    </recommendedName>
</protein>
<comment type="similarity">
    <text evidence="1 5 6">Belongs to the universal ribosomal protein uS13 family.</text>
</comment>
<keyword evidence="8" id="KW-1185">Reference proteome</keyword>
<sequence>MSVEEFKHILRIAGKDIDGSRKSVVALSEVKGIGYNLAQVILQSLNINPYLRVGFLTDKELSDIENALKNIRSIGVPKWYLNRQKDMDSGEDVHLITSDLDFTQSNDIEREKSVMSWRGYRHMFGLRVRGQCTRTTGRKATAVGVKKAAGKAPAGAGGAK</sequence>
<evidence type="ECO:0000256" key="6">
    <source>
        <dbReference type="RuleBase" id="RU003830"/>
    </source>
</evidence>
<dbReference type="GO" id="GO:0003735">
    <property type="term" value="F:structural constituent of ribosome"/>
    <property type="evidence" value="ECO:0007669"/>
    <property type="project" value="InterPro"/>
</dbReference>
<dbReference type="PROSITE" id="PS50159">
    <property type="entry name" value="RIBOSOMAL_S13_2"/>
    <property type="match status" value="1"/>
</dbReference>
<comment type="subunit">
    <text evidence="4 5">Part of the 30S ribosomal subunit. Forms a loose heterodimer with protein S19. Forms two bridges to the 50S subunit in the 70S ribosome.</text>
</comment>
<evidence type="ECO:0000256" key="4">
    <source>
        <dbReference type="ARBA" id="ARBA00063089"/>
    </source>
</evidence>
<dbReference type="InterPro" id="IPR001892">
    <property type="entry name" value="Ribosomal_uS13"/>
</dbReference>
<dbReference type="RefSeq" id="WP_134482973.1">
    <property type="nucleotide sequence ID" value="NZ_LR216287.1"/>
</dbReference>
<reference evidence="7 8" key="1">
    <citation type="submission" date="2019-02" db="EMBL/GenBank/DDBJ databases">
        <authorList>
            <person name="Lehtovirta-Morley E L."/>
        </authorList>
    </citation>
    <scope>NUCLEOTIDE SEQUENCE [LARGE SCALE GENOMIC DNA]</scope>
    <source>
        <strain evidence="7">NFRAN1</strain>
    </source>
</reference>
<evidence type="ECO:0000256" key="2">
    <source>
        <dbReference type="ARBA" id="ARBA00022980"/>
    </source>
</evidence>
<dbReference type="SUPFAM" id="SSF46946">
    <property type="entry name" value="S13-like H2TH domain"/>
    <property type="match status" value="1"/>
</dbReference>
<evidence type="ECO:0000256" key="1">
    <source>
        <dbReference type="ARBA" id="ARBA00008080"/>
    </source>
</evidence>
<dbReference type="GeneID" id="39420161"/>
<keyword evidence="2 5" id="KW-0689">Ribosomal protein</keyword>
<dbReference type="PROSITE" id="PS00646">
    <property type="entry name" value="RIBOSOMAL_S13_1"/>
    <property type="match status" value="1"/>
</dbReference>
<proteinExistence type="inferred from homology"/>